<sequence>MSKSNTSAIESLRFEPEFNFLSASFSLALSPEYTSQLIQGKVKDLARHLRKAFGLKQTKALEVVVGALGFPSWYEFLKHISAAKTDYRGVAPHEWRGRLKPALFLVVEMDVETVIPREYLLRMERLAEAIAKYTGLTAEMVLDRCCSRFLGSEDWASVKNRDPLRSDQPMYRFIDDQKLGSGRFVPSRPCETIHRALAWGRKDFADSTAESDLQLMWANAILEHQPDMLRAGLLAATMLYEQGDASAEQVAESFLAMADQLIPKEFEGRIMVELPDNGMYHALLNLNMKIQFQLDGRRHLVRAKELALRQLQLDDTDPNKVRMVLPLIYLRLGELNKALDAANRFEDRYGLGLVVKAFCAHEAGDVHHFVQLIVRALYQVPMLEAVLAFDLSSVTEADGYREYKPDIDTFATYILPTLMERPAIEDLCQQFFLHPRYRENQVLLGSLWNKPRDTPEEERARLREYHETQERACAQVGEALADGLGVRF</sequence>
<evidence type="ECO:0000313" key="2">
    <source>
        <dbReference type="Proteomes" id="UP000566995"/>
    </source>
</evidence>
<dbReference type="AlphaFoldDB" id="A0A7W7KRV8"/>
<comment type="caution">
    <text evidence="1">The sequence shown here is derived from an EMBL/GenBank/DDBJ whole genome shotgun (WGS) entry which is preliminary data.</text>
</comment>
<reference evidence="1 2" key="1">
    <citation type="submission" date="2020-08" db="EMBL/GenBank/DDBJ databases">
        <title>Functional genomics of gut bacteria from endangered species of beetles.</title>
        <authorList>
            <person name="Carlos-Shanley C."/>
        </authorList>
    </citation>
    <scope>NUCLEOTIDE SEQUENCE [LARGE SCALE GENOMIC DNA]</scope>
    <source>
        <strain evidence="1 2">S00179</strain>
    </source>
</reference>
<gene>
    <name evidence="1" type="ORF">HNP46_006094</name>
</gene>
<accession>A0A7W7KRV8</accession>
<dbReference type="Proteomes" id="UP000566995">
    <property type="component" value="Unassembled WGS sequence"/>
</dbReference>
<protein>
    <submittedName>
        <fullName evidence="1">Uncharacterized protein</fullName>
    </submittedName>
</protein>
<name>A0A7W7KRV8_PSENT</name>
<dbReference type="EMBL" id="JACHLI010000036">
    <property type="protein sequence ID" value="MBB4867183.1"/>
    <property type="molecule type" value="Genomic_DNA"/>
</dbReference>
<organism evidence="1 2">
    <name type="scientific">Pseudomonas nitroreducens</name>
    <dbReference type="NCBI Taxonomy" id="46680"/>
    <lineage>
        <taxon>Bacteria</taxon>
        <taxon>Pseudomonadati</taxon>
        <taxon>Pseudomonadota</taxon>
        <taxon>Gammaproteobacteria</taxon>
        <taxon>Pseudomonadales</taxon>
        <taxon>Pseudomonadaceae</taxon>
        <taxon>Pseudomonas</taxon>
    </lineage>
</organism>
<proteinExistence type="predicted"/>
<evidence type="ECO:0000313" key="1">
    <source>
        <dbReference type="EMBL" id="MBB4867183.1"/>
    </source>
</evidence>
<dbReference type="RefSeq" id="WP_184596454.1">
    <property type="nucleotide sequence ID" value="NZ_JACHLI010000036.1"/>
</dbReference>